<feature type="transmembrane region" description="Helical" evidence="6">
    <location>
        <begin position="12"/>
        <end position="34"/>
    </location>
</feature>
<keyword evidence="3 6" id="KW-0812">Transmembrane</keyword>
<keyword evidence="5 6" id="KW-0472">Membrane</keyword>
<dbReference type="RefSeq" id="WP_143541643.1">
    <property type="nucleotide sequence ID" value="NZ_MTJN01000002.1"/>
</dbReference>
<keyword evidence="9" id="KW-1185">Reference proteome</keyword>
<evidence type="ECO:0000259" key="7">
    <source>
        <dbReference type="Pfam" id="PF00892"/>
    </source>
</evidence>
<name>A0A1T1AY08_RHOFE</name>
<feature type="transmembrane region" description="Helical" evidence="6">
    <location>
        <begin position="156"/>
        <end position="175"/>
    </location>
</feature>
<evidence type="ECO:0000256" key="4">
    <source>
        <dbReference type="ARBA" id="ARBA00022989"/>
    </source>
</evidence>
<feature type="domain" description="EamA" evidence="7">
    <location>
        <begin position="182"/>
        <end position="319"/>
    </location>
</feature>
<feature type="transmembrane region" description="Helical" evidence="6">
    <location>
        <begin position="181"/>
        <end position="200"/>
    </location>
</feature>
<evidence type="ECO:0000256" key="5">
    <source>
        <dbReference type="ARBA" id="ARBA00023136"/>
    </source>
</evidence>
<gene>
    <name evidence="8" type="ORF">RF819_08745</name>
</gene>
<dbReference type="EMBL" id="MTJN01000002">
    <property type="protein sequence ID" value="OOV09002.1"/>
    <property type="molecule type" value="Genomic_DNA"/>
</dbReference>
<feature type="transmembrane region" description="Helical" evidence="6">
    <location>
        <begin position="248"/>
        <end position="268"/>
    </location>
</feature>
<feature type="transmembrane region" description="Helical" evidence="6">
    <location>
        <begin position="54"/>
        <end position="73"/>
    </location>
</feature>
<dbReference type="OrthoDB" id="4167046at2"/>
<dbReference type="SUPFAM" id="SSF103481">
    <property type="entry name" value="Multidrug resistance efflux transporter EmrE"/>
    <property type="match status" value="2"/>
</dbReference>
<evidence type="ECO:0000256" key="2">
    <source>
        <dbReference type="ARBA" id="ARBA00022475"/>
    </source>
</evidence>
<dbReference type="InterPro" id="IPR037185">
    <property type="entry name" value="EmrE-like"/>
</dbReference>
<dbReference type="PANTHER" id="PTHR42920">
    <property type="entry name" value="OS03G0707200 PROTEIN-RELATED"/>
    <property type="match status" value="1"/>
</dbReference>
<feature type="transmembrane region" description="Helical" evidence="6">
    <location>
        <begin position="304"/>
        <end position="325"/>
    </location>
</feature>
<dbReference type="InterPro" id="IPR051258">
    <property type="entry name" value="Diverse_Substrate_Transporter"/>
</dbReference>
<evidence type="ECO:0000313" key="9">
    <source>
        <dbReference type="Proteomes" id="UP000190750"/>
    </source>
</evidence>
<feature type="transmembrane region" description="Helical" evidence="6">
    <location>
        <begin position="122"/>
        <end position="144"/>
    </location>
</feature>
<accession>A0A1T1AY08</accession>
<protein>
    <submittedName>
        <fullName evidence="8">EamA family transporter</fullName>
    </submittedName>
</protein>
<organism evidence="8 9">
    <name type="scientific">Rhodoferax fermentans</name>
    <dbReference type="NCBI Taxonomy" id="28066"/>
    <lineage>
        <taxon>Bacteria</taxon>
        <taxon>Pseudomonadati</taxon>
        <taxon>Pseudomonadota</taxon>
        <taxon>Betaproteobacteria</taxon>
        <taxon>Burkholderiales</taxon>
        <taxon>Comamonadaceae</taxon>
        <taxon>Rhodoferax</taxon>
    </lineage>
</organism>
<dbReference type="STRING" id="28066.RF819_08745"/>
<sequence length="343" mass="36484">MTDAPHPLLARFSSRTVGIAAAVITVLIWTSFIVIARASNDPARGGLLTPFDIAYCRIVGACLILLPLGAWLVHQDRARGIRGSSWLRISPLPGHITIKTGFFGGLLYALLAYSAFVYAPAVHASVLMPGSLPLWTALLAMWLLSDRITPARAAGLALIVLGDLLVGGLSLLQVFEGGSVWIGDLLFMTAAMCWACYSVLARHYRLDAVRATIAITTFACVAYLPMYTAMALTGVVKSQLFHAPWRDLLFQAAFQGWGSVVISGVTFTQMIRHFGPVRSTMITALVPGLSALSAVLLLGEPLHWNLAAGLLLVTGGILFGVRAAAPNPSKNIAVKPVSKRAGG</sequence>
<dbReference type="AlphaFoldDB" id="A0A1T1AY08"/>
<keyword evidence="2" id="KW-1003">Cell membrane</keyword>
<feature type="transmembrane region" description="Helical" evidence="6">
    <location>
        <begin position="280"/>
        <end position="298"/>
    </location>
</feature>
<evidence type="ECO:0000256" key="1">
    <source>
        <dbReference type="ARBA" id="ARBA00004651"/>
    </source>
</evidence>
<comment type="caution">
    <text evidence="8">The sequence shown here is derived from an EMBL/GenBank/DDBJ whole genome shotgun (WGS) entry which is preliminary data.</text>
</comment>
<evidence type="ECO:0000256" key="6">
    <source>
        <dbReference type="SAM" id="Phobius"/>
    </source>
</evidence>
<feature type="transmembrane region" description="Helical" evidence="6">
    <location>
        <begin position="94"/>
        <end position="116"/>
    </location>
</feature>
<evidence type="ECO:0000313" key="8">
    <source>
        <dbReference type="EMBL" id="OOV09002.1"/>
    </source>
</evidence>
<keyword evidence="4 6" id="KW-1133">Transmembrane helix</keyword>
<dbReference type="InterPro" id="IPR000620">
    <property type="entry name" value="EamA_dom"/>
</dbReference>
<evidence type="ECO:0000256" key="3">
    <source>
        <dbReference type="ARBA" id="ARBA00022692"/>
    </source>
</evidence>
<feature type="domain" description="EamA" evidence="7">
    <location>
        <begin position="17"/>
        <end position="166"/>
    </location>
</feature>
<comment type="subcellular location">
    <subcellularLocation>
        <location evidence="1">Cell membrane</location>
        <topology evidence="1">Multi-pass membrane protein</topology>
    </subcellularLocation>
</comment>
<dbReference type="Proteomes" id="UP000190750">
    <property type="component" value="Unassembled WGS sequence"/>
</dbReference>
<proteinExistence type="predicted"/>
<dbReference type="GO" id="GO:0005886">
    <property type="term" value="C:plasma membrane"/>
    <property type="evidence" value="ECO:0007669"/>
    <property type="project" value="UniProtKB-SubCell"/>
</dbReference>
<feature type="transmembrane region" description="Helical" evidence="6">
    <location>
        <begin position="212"/>
        <end position="236"/>
    </location>
</feature>
<reference evidence="8 9" key="1">
    <citation type="submission" date="2017-01" db="EMBL/GenBank/DDBJ databases">
        <title>Genome sequencing of Rhodoferax fermentans JCM 7819.</title>
        <authorList>
            <person name="Kim Y.J."/>
            <person name="Farh M.E.-A."/>
            <person name="Yang D.-C."/>
        </authorList>
    </citation>
    <scope>NUCLEOTIDE SEQUENCE [LARGE SCALE GENOMIC DNA]</scope>
    <source>
        <strain evidence="8 9">JCM 7819</strain>
    </source>
</reference>
<dbReference type="Pfam" id="PF00892">
    <property type="entry name" value="EamA"/>
    <property type="match status" value="2"/>
</dbReference>
<dbReference type="PANTHER" id="PTHR42920:SF5">
    <property type="entry name" value="EAMA DOMAIN-CONTAINING PROTEIN"/>
    <property type="match status" value="1"/>
</dbReference>